<evidence type="ECO:0000313" key="4">
    <source>
        <dbReference type="Proteomes" id="UP001175228"/>
    </source>
</evidence>
<dbReference type="Gene3D" id="1.25.40.10">
    <property type="entry name" value="Tetratricopeptide repeat domain"/>
    <property type="match status" value="1"/>
</dbReference>
<feature type="compositionally biased region" description="Polar residues" evidence="1">
    <location>
        <begin position="87"/>
        <end position="114"/>
    </location>
</feature>
<comment type="caution">
    <text evidence="3">The sequence shown here is derived from an EMBL/GenBank/DDBJ whole genome shotgun (WGS) entry which is preliminary data.</text>
</comment>
<organism evidence="3 4">
    <name type="scientific">Armillaria luteobubalina</name>
    <dbReference type="NCBI Taxonomy" id="153913"/>
    <lineage>
        <taxon>Eukaryota</taxon>
        <taxon>Fungi</taxon>
        <taxon>Dikarya</taxon>
        <taxon>Basidiomycota</taxon>
        <taxon>Agaricomycotina</taxon>
        <taxon>Agaricomycetes</taxon>
        <taxon>Agaricomycetidae</taxon>
        <taxon>Agaricales</taxon>
        <taxon>Marasmiineae</taxon>
        <taxon>Physalacriaceae</taxon>
        <taxon>Armillaria</taxon>
    </lineage>
</organism>
<evidence type="ECO:0000256" key="1">
    <source>
        <dbReference type="SAM" id="MobiDB-lite"/>
    </source>
</evidence>
<evidence type="ECO:0000313" key="3">
    <source>
        <dbReference type="EMBL" id="KAK0497886.1"/>
    </source>
</evidence>
<feature type="domain" description="CHAT" evidence="2">
    <location>
        <begin position="803"/>
        <end position="1044"/>
    </location>
</feature>
<proteinExistence type="predicted"/>
<feature type="compositionally biased region" description="Acidic residues" evidence="1">
    <location>
        <begin position="54"/>
        <end position="75"/>
    </location>
</feature>
<gene>
    <name evidence="3" type="ORF">EDD18DRAFT_1104394</name>
</gene>
<dbReference type="Pfam" id="PF12770">
    <property type="entry name" value="CHAT"/>
    <property type="match status" value="1"/>
</dbReference>
<accession>A0AA39Q9N6</accession>
<evidence type="ECO:0000259" key="2">
    <source>
        <dbReference type="Pfam" id="PF12770"/>
    </source>
</evidence>
<dbReference type="InterPro" id="IPR011990">
    <property type="entry name" value="TPR-like_helical_dom_sf"/>
</dbReference>
<keyword evidence="4" id="KW-1185">Reference proteome</keyword>
<dbReference type="AlphaFoldDB" id="A0AA39Q9N6"/>
<name>A0AA39Q9N6_9AGAR</name>
<feature type="region of interest" description="Disordered" evidence="1">
    <location>
        <begin position="50"/>
        <end position="75"/>
    </location>
</feature>
<sequence>MSGRKRKKKWADAEWDEMQENANKILNGPEATNLFSGLMSTSDEQIIPTRFTLTEEEQRNEEDKGDLEEDEDEEFFSALSCRTEAPSTLQGGAFTRSQSRENSPTPRSPSSVSQELDDDDALIDILVYGITVAQGALRDLKHATLDEGRRSSFVEDCDGVNSQVTARLTKELVPWYLPFASLYTMALYKDAETSDSHRTTDLNRLVDFGESAISAVEQCSPAAPDIAAIHHNVGNGYYLRYQTTSGDDIDRAIEHFDVAIAMGRDRYEKSRNFEDLRSAIDKNEEALSLVSSDDPTLNNTRTICLINGGNLLVHRYDASLKRDVAYLKKAISCLQEALQLREQMASDTSRPLHWQALGHAKLRYFFRTLSAPSLAGAVDCFEKATFVGESHVSFPLIAHNLALGHAVSHFFSKKPDQNRDLAKAIVWIEKALKYRPFPHAHRSSSLLIYTWCLFEVLQTPSIFQESYLQKLESSLQELYKGDAAAVGTALKHRACLATWQYNETGDSQYLYPFSPLDICEAARTRLQVLTLKSDDAAVKRQINQVFESFEHASSLSVSTCDIMDQLSIAFVWVSQALEMRHHSVAVAYRSPIAHSSHAIVEILRPISPADVAATIIASSAPNLAEVVELLEYGRDIVLSHIRAMRQDDERIRDLGCMEDSDAVVRFEAVCKQLDRNIHGLFLSSGWKWTSTFAPGEATDAKTPLTWEDFLQKHSSDMQEREAMSAQLQSNDALPLGSSLSYAELKQIANGGTVIITNFSKYGCDALIIVKGKESPVRVLLGGETEYQYFVKLANTVESDGKLQKVLKALWKKAVEPITKELKALGVEIGSRLWLLPTGLARRFPLHAAGPYKSKGFDPSDLSSLYTISYISTLSILLAVKAPRSLDEPPAVLFIGDDGKGSPVEELPYAKAERDMIAKEFGGRATCLFGEQATLNAVLVNLPKHPWVHFGCHGTFDPFRPFQLCFILNGQKLTLPAIMRSRSPQGEFVFYSACNTASSPDQTSGEVVNLASAMEVCGFRSVIGTLYPIHNDFAADVCREFYKKCEVQRLDECCV</sequence>
<feature type="region of interest" description="Disordered" evidence="1">
    <location>
        <begin position="87"/>
        <end position="116"/>
    </location>
</feature>
<protein>
    <submittedName>
        <fullName evidence="3">CHAT domain-containing protein</fullName>
    </submittedName>
</protein>
<dbReference type="Proteomes" id="UP001175228">
    <property type="component" value="Unassembled WGS sequence"/>
</dbReference>
<reference evidence="3" key="1">
    <citation type="submission" date="2023-06" db="EMBL/GenBank/DDBJ databases">
        <authorList>
            <consortium name="Lawrence Berkeley National Laboratory"/>
            <person name="Ahrendt S."/>
            <person name="Sahu N."/>
            <person name="Indic B."/>
            <person name="Wong-Bajracharya J."/>
            <person name="Merenyi Z."/>
            <person name="Ke H.-M."/>
            <person name="Monk M."/>
            <person name="Kocsube S."/>
            <person name="Drula E."/>
            <person name="Lipzen A."/>
            <person name="Balint B."/>
            <person name="Henrissat B."/>
            <person name="Andreopoulos B."/>
            <person name="Martin F.M."/>
            <person name="Harder C.B."/>
            <person name="Rigling D."/>
            <person name="Ford K.L."/>
            <person name="Foster G.D."/>
            <person name="Pangilinan J."/>
            <person name="Papanicolaou A."/>
            <person name="Barry K."/>
            <person name="LaButti K."/>
            <person name="Viragh M."/>
            <person name="Koriabine M."/>
            <person name="Yan M."/>
            <person name="Riley R."/>
            <person name="Champramary S."/>
            <person name="Plett K.L."/>
            <person name="Tsai I.J."/>
            <person name="Slot J."/>
            <person name="Sipos G."/>
            <person name="Plett J."/>
            <person name="Nagy L.G."/>
            <person name="Grigoriev I.V."/>
        </authorList>
    </citation>
    <scope>NUCLEOTIDE SEQUENCE</scope>
    <source>
        <strain evidence="3">HWK02</strain>
    </source>
</reference>
<dbReference type="InterPro" id="IPR024983">
    <property type="entry name" value="CHAT_dom"/>
</dbReference>
<dbReference type="EMBL" id="JAUEPU010000012">
    <property type="protein sequence ID" value="KAK0497886.1"/>
    <property type="molecule type" value="Genomic_DNA"/>
</dbReference>